<proteinExistence type="predicted"/>
<protein>
    <submittedName>
        <fullName evidence="1">Uncharacterized protein</fullName>
    </submittedName>
</protein>
<comment type="caution">
    <text evidence="1">The sequence shown here is derived from an EMBL/GenBank/DDBJ whole genome shotgun (WGS) entry which is preliminary data.</text>
</comment>
<evidence type="ECO:0000313" key="2">
    <source>
        <dbReference type="Proteomes" id="UP000178991"/>
    </source>
</evidence>
<dbReference type="EMBL" id="MHOL01000005">
    <property type="protein sequence ID" value="OGZ63152.1"/>
    <property type="molecule type" value="Genomic_DNA"/>
</dbReference>
<dbReference type="Proteomes" id="UP000178991">
    <property type="component" value="Unassembled WGS sequence"/>
</dbReference>
<dbReference type="AlphaFoldDB" id="A0A1G2HKZ1"/>
<name>A0A1G2HKZ1_9BACT</name>
<sequence>MTYPAVINPNPKAIIKYCIDPRFVIAFKGFIKDLGFDDEVDIVKKFAGGPVALAHPKEMPSRSKWLRKQLEFDCDKFSSIETLIAIMHEDCAYYHTVPNKCHRLGKERSDLPFIGSFLKHYFPSKEIRLYYARFTKNKTKITFEEVEQLKKVYLTEPLKILTS</sequence>
<evidence type="ECO:0000313" key="1">
    <source>
        <dbReference type="EMBL" id="OGZ63152.1"/>
    </source>
</evidence>
<organism evidence="1 2">
    <name type="scientific">Candidatus Staskawiczbacteria bacterium RIFCSPHIGHO2_01_FULL_34_27</name>
    <dbReference type="NCBI Taxonomy" id="1802199"/>
    <lineage>
        <taxon>Bacteria</taxon>
        <taxon>Candidatus Staskawicziibacteriota</taxon>
    </lineage>
</organism>
<accession>A0A1G2HKZ1</accession>
<reference evidence="1 2" key="1">
    <citation type="journal article" date="2016" name="Nat. Commun.">
        <title>Thousands of microbial genomes shed light on interconnected biogeochemical processes in an aquifer system.</title>
        <authorList>
            <person name="Anantharaman K."/>
            <person name="Brown C.T."/>
            <person name="Hug L.A."/>
            <person name="Sharon I."/>
            <person name="Castelle C.J."/>
            <person name="Probst A.J."/>
            <person name="Thomas B.C."/>
            <person name="Singh A."/>
            <person name="Wilkins M.J."/>
            <person name="Karaoz U."/>
            <person name="Brodie E.L."/>
            <person name="Williams K.H."/>
            <person name="Hubbard S.S."/>
            <person name="Banfield J.F."/>
        </authorList>
    </citation>
    <scope>NUCLEOTIDE SEQUENCE [LARGE SCALE GENOMIC DNA]</scope>
</reference>
<gene>
    <name evidence="1" type="ORF">A2639_03060</name>
</gene>